<dbReference type="InterPro" id="IPR006913">
    <property type="entry name" value="CENP-V/GFA"/>
</dbReference>
<proteinExistence type="inferred from homology"/>
<keyword evidence="2" id="KW-0479">Metal-binding</keyword>
<protein>
    <submittedName>
        <fullName evidence="6">GFA family protein</fullName>
    </submittedName>
</protein>
<comment type="similarity">
    <text evidence="1">Belongs to the Gfa family.</text>
</comment>
<feature type="domain" description="CENP-V/GFA" evidence="5">
    <location>
        <begin position="9"/>
        <end position="120"/>
    </location>
</feature>
<accession>A0ABS3J205</accession>
<gene>
    <name evidence="6" type="ORF">J1C47_08625</name>
</gene>
<dbReference type="PROSITE" id="PS51891">
    <property type="entry name" value="CENP_V_GFA"/>
    <property type="match status" value="1"/>
</dbReference>
<evidence type="ECO:0000313" key="6">
    <source>
        <dbReference type="EMBL" id="MBO0903705.1"/>
    </source>
</evidence>
<evidence type="ECO:0000256" key="2">
    <source>
        <dbReference type="ARBA" id="ARBA00022723"/>
    </source>
</evidence>
<evidence type="ECO:0000256" key="3">
    <source>
        <dbReference type="ARBA" id="ARBA00022833"/>
    </source>
</evidence>
<dbReference type="Proteomes" id="UP000664288">
    <property type="component" value="Unassembled WGS sequence"/>
</dbReference>
<dbReference type="InterPro" id="IPR011057">
    <property type="entry name" value="Mss4-like_sf"/>
</dbReference>
<evidence type="ECO:0000259" key="5">
    <source>
        <dbReference type="PROSITE" id="PS51891"/>
    </source>
</evidence>
<evidence type="ECO:0000256" key="4">
    <source>
        <dbReference type="ARBA" id="ARBA00023239"/>
    </source>
</evidence>
<dbReference type="PANTHER" id="PTHR33337:SF40">
    <property type="entry name" value="CENP-V_GFA DOMAIN-CONTAINING PROTEIN-RELATED"/>
    <property type="match status" value="1"/>
</dbReference>
<evidence type="ECO:0000313" key="7">
    <source>
        <dbReference type="Proteomes" id="UP000664288"/>
    </source>
</evidence>
<comment type="caution">
    <text evidence="6">The sequence shown here is derived from an EMBL/GenBank/DDBJ whole genome shotgun (WGS) entry which is preliminary data.</text>
</comment>
<dbReference type="RefSeq" id="WP_207350348.1">
    <property type="nucleotide sequence ID" value="NZ_JAFMPY010000007.1"/>
</dbReference>
<dbReference type="PANTHER" id="PTHR33337">
    <property type="entry name" value="GFA DOMAIN-CONTAINING PROTEIN"/>
    <property type="match status" value="1"/>
</dbReference>
<keyword evidence="4" id="KW-0456">Lyase</keyword>
<dbReference type="Pfam" id="PF04828">
    <property type="entry name" value="GFA"/>
    <property type="match status" value="1"/>
</dbReference>
<dbReference type="EMBL" id="JAFMPY010000007">
    <property type="protein sequence ID" value="MBO0903705.1"/>
    <property type="molecule type" value="Genomic_DNA"/>
</dbReference>
<organism evidence="6 7">
    <name type="scientific">Jiella sonneratiae</name>
    <dbReference type="NCBI Taxonomy" id="2816856"/>
    <lineage>
        <taxon>Bacteria</taxon>
        <taxon>Pseudomonadati</taxon>
        <taxon>Pseudomonadota</taxon>
        <taxon>Alphaproteobacteria</taxon>
        <taxon>Hyphomicrobiales</taxon>
        <taxon>Aurantimonadaceae</taxon>
        <taxon>Jiella</taxon>
    </lineage>
</organism>
<keyword evidence="7" id="KW-1185">Reference proteome</keyword>
<dbReference type="SUPFAM" id="SSF51316">
    <property type="entry name" value="Mss4-like"/>
    <property type="match status" value="1"/>
</dbReference>
<evidence type="ECO:0000256" key="1">
    <source>
        <dbReference type="ARBA" id="ARBA00005495"/>
    </source>
</evidence>
<sequence length="142" mass="14887">MTTSAASLHTGGCRCGALRFGCGAEPHFAAICHCGDCRKASGAPFLAFVGFHRSAVTFEGGEGMRYGEAPVARSFCPTCGAPIAYFDERLPDSIYFVIGAMDTPQRFEPTIQAFAGKALPFACVSVDLPARAGGAVPRPEHP</sequence>
<dbReference type="Gene3D" id="3.90.1590.10">
    <property type="entry name" value="glutathione-dependent formaldehyde- activating enzyme (gfa)"/>
    <property type="match status" value="1"/>
</dbReference>
<reference evidence="6 7" key="1">
    <citation type="submission" date="2021-03" db="EMBL/GenBank/DDBJ databases">
        <title>Whole genome sequence of Jiella sp. MQZ13P-4.</title>
        <authorList>
            <person name="Tuo L."/>
        </authorList>
    </citation>
    <scope>NUCLEOTIDE SEQUENCE [LARGE SCALE GENOMIC DNA]</scope>
    <source>
        <strain evidence="6 7">MQZ13P-4</strain>
    </source>
</reference>
<name>A0ABS3J205_9HYPH</name>
<keyword evidence="3" id="KW-0862">Zinc</keyword>